<dbReference type="EMBL" id="RYZH01000046">
    <property type="protein sequence ID" value="RUL84688.1"/>
    <property type="molecule type" value="Genomic_DNA"/>
</dbReference>
<accession>A0A432MFB0</accession>
<dbReference type="Pfam" id="PF00069">
    <property type="entry name" value="Pkinase"/>
    <property type="match status" value="1"/>
</dbReference>
<keyword evidence="4 7" id="KW-0418">Kinase</keyword>
<evidence type="ECO:0000259" key="6">
    <source>
        <dbReference type="PROSITE" id="PS50011"/>
    </source>
</evidence>
<gene>
    <name evidence="7" type="ORF">TsocGM_19795</name>
</gene>
<dbReference type="GO" id="GO:0005524">
    <property type="term" value="F:ATP binding"/>
    <property type="evidence" value="ECO:0007669"/>
    <property type="project" value="UniProtKB-KW"/>
</dbReference>
<evidence type="ECO:0000256" key="2">
    <source>
        <dbReference type="ARBA" id="ARBA00022679"/>
    </source>
</evidence>
<dbReference type="CDD" id="cd14014">
    <property type="entry name" value="STKc_PknB_like"/>
    <property type="match status" value="1"/>
</dbReference>
<dbReference type="Gene3D" id="3.30.200.20">
    <property type="entry name" value="Phosphorylase Kinase, domain 1"/>
    <property type="match status" value="1"/>
</dbReference>
<dbReference type="EC" id="2.7.11.1" evidence="1"/>
<dbReference type="OrthoDB" id="6111975at2"/>
<dbReference type="InterPro" id="IPR011009">
    <property type="entry name" value="Kinase-like_dom_sf"/>
</dbReference>
<dbReference type="AlphaFoldDB" id="A0A432MFB0"/>
<keyword evidence="2" id="KW-0808">Transferase</keyword>
<reference evidence="7 8" key="2">
    <citation type="submission" date="2019-01" db="EMBL/GenBank/DDBJ databases">
        <title>Tautonia sociabilis, a novel thermotolerant planctomycete of Isosphaeraceae family, isolated from a 4000 m deep subterranean habitat.</title>
        <authorList>
            <person name="Kovaleva O.L."/>
            <person name="Elcheninov A.G."/>
            <person name="Van Heerden E."/>
            <person name="Toshchakov S.V."/>
            <person name="Novikov A."/>
            <person name="Bonch-Osmolovskaya E.A."/>
            <person name="Kublanov I.V."/>
        </authorList>
    </citation>
    <scope>NUCLEOTIDE SEQUENCE [LARGE SCALE GENOMIC DNA]</scope>
    <source>
        <strain evidence="7 8">GM2012</strain>
    </source>
</reference>
<sequence>MGQNSMIMEVVQEGTGRRFALKELLESRAQDAEERRALAFEAKLGQQFTHPNLIRVHEYVNAKPSPYFVMDYFPGMTLRLVIGKPQDHALPAGRPHAVLRQTAEALAYMHEKGWAHRDVKPENILVNRSGEVRVIDYALAKKIPTGLGKLFAGKPPREGTYSYISPDVIRRLPPSAAADIYSFGITCYELATGRQPFRANSPMELLNKHMKEKPVPPTSHNKAITKEFSDLVLKMLAKRPDDRIKDLREFLAAFNRMKIYKDDPDPMADRMSM</sequence>
<dbReference type="Proteomes" id="UP000280296">
    <property type="component" value="Unassembled WGS sequence"/>
</dbReference>
<evidence type="ECO:0000256" key="3">
    <source>
        <dbReference type="ARBA" id="ARBA00022741"/>
    </source>
</evidence>
<dbReference type="InterPro" id="IPR050660">
    <property type="entry name" value="NEK_Ser/Thr_kinase"/>
</dbReference>
<evidence type="ECO:0000256" key="1">
    <source>
        <dbReference type="ARBA" id="ARBA00012513"/>
    </source>
</evidence>
<dbReference type="SUPFAM" id="SSF56112">
    <property type="entry name" value="Protein kinase-like (PK-like)"/>
    <property type="match status" value="1"/>
</dbReference>
<keyword evidence="5" id="KW-0067">ATP-binding</keyword>
<evidence type="ECO:0000313" key="8">
    <source>
        <dbReference type="Proteomes" id="UP000280296"/>
    </source>
</evidence>
<evidence type="ECO:0000256" key="4">
    <source>
        <dbReference type="ARBA" id="ARBA00022777"/>
    </source>
</evidence>
<reference evidence="7 8" key="1">
    <citation type="submission" date="2018-12" db="EMBL/GenBank/DDBJ databases">
        <authorList>
            <person name="Toschakov S.V."/>
        </authorList>
    </citation>
    <scope>NUCLEOTIDE SEQUENCE [LARGE SCALE GENOMIC DNA]</scope>
    <source>
        <strain evidence="7 8">GM2012</strain>
    </source>
</reference>
<dbReference type="SMART" id="SM00220">
    <property type="entry name" value="S_TKc"/>
    <property type="match status" value="1"/>
</dbReference>
<dbReference type="PIRSF" id="PIRSF000654">
    <property type="entry name" value="Integrin-linked_kinase"/>
    <property type="match status" value="1"/>
</dbReference>
<evidence type="ECO:0000313" key="7">
    <source>
        <dbReference type="EMBL" id="RUL84688.1"/>
    </source>
</evidence>
<dbReference type="InterPro" id="IPR000719">
    <property type="entry name" value="Prot_kinase_dom"/>
</dbReference>
<dbReference type="GO" id="GO:0004674">
    <property type="term" value="F:protein serine/threonine kinase activity"/>
    <property type="evidence" value="ECO:0007669"/>
    <property type="project" value="UniProtKB-KW"/>
</dbReference>
<comment type="caution">
    <text evidence="7">The sequence shown here is derived from an EMBL/GenBank/DDBJ whole genome shotgun (WGS) entry which is preliminary data.</text>
</comment>
<proteinExistence type="predicted"/>
<feature type="domain" description="Protein kinase" evidence="6">
    <location>
        <begin position="1"/>
        <end position="255"/>
    </location>
</feature>
<dbReference type="Gene3D" id="1.10.510.10">
    <property type="entry name" value="Transferase(Phosphotransferase) domain 1"/>
    <property type="match status" value="1"/>
</dbReference>
<keyword evidence="7" id="KW-0723">Serine/threonine-protein kinase</keyword>
<organism evidence="7 8">
    <name type="scientific">Tautonia sociabilis</name>
    <dbReference type="NCBI Taxonomy" id="2080755"/>
    <lineage>
        <taxon>Bacteria</taxon>
        <taxon>Pseudomonadati</taxon>
        <taxon>Planctomycetota</taxon>
        <taxon>Planctomycetia</taxon>
        <taxon>Isosphaerales</taxon>
        <taxon>Isosphaeraceae</taxon>
        <taxon>Tautonia</taxon>
    </lineage>
</organism>
<dbReference type="PROSITE" id="PS50011">
    <property type="entry name" value="PROTEIN_KINASE_DOM"/>
    <property type="match status" value="1"/>
</dbReference>
<evidence type="ECO:0000256" key="5">
    <source>
        <dbReference type="ARBA" id="ARBA00022840"/>
    </source>
</evidence>
<protein>
    <recommendedName>
        <fullName evidence="1">non-specific serine/threonine protein kinase</fullName>
        <ecNumber evidence="1">2.7.11.1</ecNumber>
    </recommendedName>
</protein>
<name>A0A432MFB0_9BACT</name>
<dbReference type="PANTHER" id="PTHR43671">
    <property type="entry name" value="SERINE/THREONINE-PROTEIN KINASE NEK"/>
    <property type="match status" value="1"/>
</dbReference>
<keyword evidence="8" id="KW-1185">Reference proteome</keyword>
<keyword evidence="3" id="KW-0547">Nucleotide-binding</keyword>
<dbReference type="PANTHER" id="PTHR43671:SF13">
    <property type="entry name" value="SERINE_THREONINE-PROTEIN KINASE NEK2"/>
    <property type="match status" value="1"/>
</dbReference>